<dbReference type="GO" id="GO:0046872">
    <property type="term" value="F:metal ion binding"/>
    <property type="evidence" value="ECO:0007669"/>
    <property type="project" value="UniProtKB-KW"/>
</dbReference>
<keyword evidence="11" id="KW-0804">Transcription</keyword>
<evidence type="ECO:0000256" key="3">
    <source>
        <dbReference type="ARBA" id="ARBA00009762"/>
    </source>
</evidence>
<keyword evidence="4 12" id="KW-0240">DNA-directed RNA polymerase</keyword>
<keyword evidence="10" id="KW-0862">Zinc</keyword>
<dbReference type="FunCoup" id="A0A6L2PVE0">
    <property type="interactions" value="143"/>
</dbReference>
<accession>A0A6L2PVE0</accession>
<evidence type="ECO:0000256" key="8">
    <source>
        <dbReference type="ARBA" id="ARBA00022705"/>
    </source>
</evidence>
<keyword evidence="6 12" id="KW-0808">Transferase</keyword>
<dbReference type="InParanoid" id="A0A6L2PVE0"/>
<keyword evidence="9" id="KW-0479">Metal-binding</keyword>
<keyword evidence="7" id="KW-0548">Nucleotidyltransferase</keyword>
<keyword evidence="8 12" id="KW-0235">DNA replication</keyword>
<evidence type="ECO:0000313" key="14">
    <source>
        <dbReference type="Proteomes" id="UP000502823"/>
    </source>
</evidence>
<dbReference type="PANTHER" id="PTHR10536">
    <property type="entry name" value="DNA PRIMASE SMALL SUBUNIT"/>
    <property type="match status" value="1"/>
</dbReference>
<sequence length="440" mass="50682">MPATVTHEDGGVVFTFGWPLQLIVVRGRLNTQSHYFDRREFSFTLADDIYIRYLSFANQEELECEIRKRNPYKIDIGPVYSHRPSEHRNLPTFHPLEKELVFDIDMTDYDEVRSCCTGADICVKCWRLMAIACKILDTALREDFGFQHLLWVFSGRRGIHCWVCDEEARKLDVTARSAVAEYLQLLSGGLHQSKKVTLSGDKLHTSIKRAKDIIEQQFVSMCVEEQDILGSATSMQKFLSLIPDEPMRQELMKELQNYSTSKQRWEAVVRHITERRQKGQLKRRQQFILEEIMLQYAYPRLDINVTKGLNHLLKSPFCVHPKTGKICLPFHPRAAEKFDPSSVPTISKIIEEVSQYDAKTKDMAGQDAKHRMKDYKKTSMLKGIVVFEEFVHKLEETWKGKRLEASGMQVHTNGICILLSNRYENAVLSVAITGYGGVAV</sequence>
<evidence type="ECO:0000256" key="4">
    <source>
        <dbReference type="ARBA" id="ARBA00022478"/>
    </source>
</evidence>
<evidence type="ECO:0000256" key="10">
    <source>
        <dbReference type="ARBA" id="ARBA00022833"/>
    </source>
</evidence>
<organism evidence="13 14">
    <name type="scientific">Coptotermes formosanus</name>
    <name type="common">Formosan subterranean termite</name>
    <dbReference type="NCBI Taxonomy" id="36987"/>
    <lineage>
        <taxon>Eukaryota</taxon>
        <taxon>Metazoa</taxon>
        <taxon>Ecdysozoa</taxon>
        <taxon>Arthropoda</taxon>
        <taxon>Hexapoda</taxon>
        <taxon>Insecta</taxon>
        <taxon>Pterygota</taxon>
        <taxon>Neoptera</taxon>
        <taxon>Polyneoptera</taxon>
        <taxon>Dictyoptera</taxon>
        <taxon>Blattodea</taxon>
        <taxon>Blattoidea</taxon>
        <taxon>Termitoidae</taxon>
        <taxon>Rhinotermitidae</taxon>
        <taxon>Coptotermes</taxon>
    </lineage>
</organism>
<dbReference type="OrthoDB" id="19606at2759"/>
<dbReference type="Gene3D" id="3.90.920.10">
    <property type="entry name" value="DNA primase, PRIM domain"/>
    <property type="match status" value="1"/>
</dbReference>
<proteinExistence type="inferred from homology"/>
<evidence type="ECO:0000256" key="5">
    <source>
        <dbReference type="ARBA" id="ARBA00022515"/>
    </source>
</evidence>
<keyword evidence="14" id="KW-1185">Reference proteome</keyword>
<comment type="cofactor">
    <cofactor evidence="2">
        <name>Mg(2+)</name>
        <dbReference type="ChEBI" id="CHEBI:18420"/>
    </cofactor>
</comment>
<dbReference type="InterPro" id="IPR014052">
    <property type="entry name" value="DNA_primase_ssu_euk/arc"/>
</dbReference>
<dbReference type="GO" id="GO:0003899">
    <property type="term" value="F:DNA-directed RNA polymerase activity"/>
    <property type="evidence" value="ECO:0007669"/>
    <property type="project" value="InterPro"/>
</dbReference>
<keyword evidence="5 12" id="KW-0639">Primosome</keyword>
<comment type="caution">
    <text evidence="13">The sequence shown here is derived from an EMBL/GenBank/DDBJ whole genome shotgun (WGS) entry which is preliminary data.</text>
</comment>
<evidence type="ECO:0000256" key="12">
    <source>
        <dbReference type="RuleBase" id="RU003514"/>
    </source>
</evidence>
<name>A0A6L2PVE0_COPFO</name>
<evidence type="ECO:0000256" key="1">
    <source>
        <dbReference type="ARBA" id="ARBA00001936"/>
    </source>
</evidence>
<evidence type="ECO:0000256" key="2">
    <source>
        <dbReference type="ARBA" id="ARBA00001946"/>
    </source>
</evidence>
<dbReference type="Pfam" id="PF01896">
    <property type="entry name" value="DNA_primase_S"/>
    <property type="match status" value="1"/>
</dbReference>
<dbReference type="InterPro" id="IPR002755">
    <property type="entry name" value="DNA_primase_S"/>
</dbReference>
<dbReference type="GO" id="GO:0006270">
    <property type="term" value="P:DNA replication initiation"/>
    <property type="evidence" value="ECO:0007669"/>
    <property type="project" value="UniProtKB-ARBA"/>
</dbReference>
<dbReference type="EMBL" id="BLKM01000558">
    <property type="protein sequence ID" value="GFG35590.1"/>
    <property type="molecule type" value="Genomic_DNA"/>
</dbReference>
<evidence type="ECO:0000256" key="6">
    <source>
        <dbReference type="ARBA" id="ARBA00022679"/>
    </source>
</evidence>
<evidence type="ECO:0000313" key="13">
    <source>
        <dbReference type="EMBL" id="GFG35590.1"/>
    </source>
</evidence>
<gene>
    <name evidence="13" type="ORF">Cfor_07601</name>
</gene>
<dbReference type="GO" id="GO:0006269">
    <property type="term" value="P:DNA replication, synthesis of primer"/>
    <property type="evidence" value="ECO:0007669"/>
    <property type="project" value="UniProtKB-KW"/>
</dbReference>
<evidence type="ECO:0000256" key="9">
    <source>
        <dbReference type="ARBA" id="ARBA00022723"/>
    </source>
</evidence>
<reference evidence="14" key="1">
    <citation type="submission" date="2020-01" db="EMBL/GenBank/DDBJ databases">
        <title>Draft genome sequence of the Termite Coptotermes fromosanus.</title>
        <authorList>
            <person name="Itakura S."/>
            <person name="Yosikawa Y."/>
            <person name="Umezawa K."/>
        </authorList>
    </citation>
    <scope>NUCLEOTIDE SEQUENCE [LARGE SCALE GENOMIC DNA]</scope>
</reference>
<dbReference type="GO" id="GO:0005658">
    <property type="term" value="C:alpha DNA polymerase:primase complex"/>
    <property type="evidence" value="ECO:0007669"/>
    <property type="project" value="UniProtKB-ARBA"/>
</dbReference>
<comment type="similarity">
    <text evidence="3 12">Belongs to the eukaryotic-type primase small subunit family.</text>
</comment>
<dbReference type="NCBIfam" id="TIGR00335">
    <property type="entry name" value="primase_sml"/>
    <property type="match status" value="1"/>
</dbReference>
<dbReference type="CDD" id="cd04860">
    <property type="entry name" value="AE_Prim_S"/>
    <property type="match status" value="1"/>
</dbReference>
<dbReference type="FunFam" id="3.90.920.10:FF:000001">
    <property type="entry name" value="DNA primase"/>
    <property type="match status" value="1"/>
</dbReference>
<comment type="cofactor">
    <cofactor evidence="1">
        <name>Mn(2+)</name>
        <dbReference type="ChEBI" id="CHEBI:29035"/>
    </cofactor>
</comment>
<evidence type="ECO:0000256" key="7">
    <source>
        <dbReference type="ARBA" id="ARBA00022695"/>
    </source>
</evidence>
<dbReference type="EC" id="2.7.7.-" evidence="12"/>
<dbReference type="AlphaFoldDB" id="A0A6L2PVE0"/>
<evidence type="ECO:0000256" key="11">
    <source>
        <dbReference type="ARBA" id="ARBA00023163"/>
    </source>
</evidence>
<protein>
    <recommendedName>
        <fullName evidence="12">DNA primase</fullName>
        <ecNumber evidence="12">2.7.7.-</ecNumber>
    </recommendedName>
</protein>
<dbReference type="SUPFAM" id="SSF56747">
    <property type="entry name" value="Prim-pol domain"/>
    <property type="match status" value="1"/>
</dbReference>
<dbReference type="Proteomes" id="UP000502823">
    <property type="component" value="Unassembled WGS sequence"/>
</dbReference>